<accession>A0A1I6GT93</accession>
<dbReference type="AlphaFoldDB" id="A0A1I6GT93"/>
<gene>
    <name evidence="1" type="ORF">SAMN04490243_1687</name>
</gene>
<dbReference type="Proteomes" id="UP000199534">
    <property type="component" value="Unassembled WGS sequence"/>
</dbReference>
<protein>
    <recommendedName>
        <fullName evidence="3">Lipoprotein</fullName>
    </recommendedName>
</protein>
<evidence type="ECO:0000313" key="2">
    <source>
        <dbReference type="Proteomes" id="UP000199534"/>
    </source>
</evidence>
<sequence length="395" mass="45855">MKKTLLYVSILALAISCGGVKKTQEAVNTGNYQQAINRAISNLADNKTRKGNQAYVLLLEEAYAKYTSRELQEINFLEQDGNPAHLESIYKKYGALKDLQNRIRPLMPLPVYEENRQARFQFSNYDSQILSTRDELSDYLFQNARNLFTNASSKYDYREAYDDFAYLEEINPGYGNVKEIMEEAHRRGQDFVRVKMINDTQQIVPQRLEEELLNFNTYGLNDLWTSYHTNPLEGVEYDYEMQLAFRNIQISPEQVSERQVVKERQIKDGKQFLLDEEGNVVKDSLGNKIEVDRFRTVRCNFYQFTQQKIAQVTGNVDFIDLRTKQSVNTYPLSSEFVFQHVYANYDGDRRALDNDLVALLDLAAVPFPSDEQMVYDAGEDLKARLKSIIAGQRFR</sequence>
<dbReference type="OrthoDB" id="1489643at2"/>
<evidence type="ECO:0000313" key="1">
    <source>
        <dbReference type="EMBL" id="SFR45301.1"/>
    </source>
</evidence>
<dbReference type="STRING" id="400055.SAMN04490243_1687"/>
<dbReference type="PROSITE" id="PS51257">
    <property type="entry name" value="PROKAR_LIPOPROTEIN"/>
    <property type="match status" value="1"/>
</dbReference>
<dbReference type="EMBL" id="FOYQ01000002">
    <property type="protein sequence ID" value="SFR45301.1"/>
    <property type="molecule type" value="Genomic_DNA"/>
</dbReference>
<evidence type="ECO:0008006" key="3">
    <source>
        <dbReference type="Google" id="ProtNLM"/>
    </source>
</evidence>
<keyword evidence="2" id="KW-1185">Reference proteome</keyword>
<name>A0A1I6GT93_9FLAO</name>
<dbReference type="RefSeq" id="WP_092983436.1">
    <property type="nucleotide sequence ID" value="NZ_FOYQ01000002.1"/>
</dbReference>
<reference evidence="1 2" key="1">
    <citation type="submission" date="2016-10" db="EMBL/GenBank/DDBJ databases">
        <authorList>
            <person name="de Groot N.N."/>
        </authorList>
    </citation>
    <scope>NUCLEOTIDE SEQUENCE [LARGE SCALE GENOMIC DNA]</scope>
    <source>
        <strain evidence="1 2">DSM 21019</strain>
    </source>
</reference>
<organism evidence="1 2">
    <name type="scientific">Robiginitalea myxolifaciens</name>
    <dbReference type="NCBI Taxonomy" id="400055"/>
    <lineage>
        <taxon>Bacteria</taxon>
        <taxon>Pseudomonadati</taxon>
        <taxon>Bacteroidota</taxon>
        <taxon>Flavobacteriia</taxon>
        <taxon>Flavobacteriales</taxon>
        <taxon>Flavobacteriaceae</taxon>
        <taxon>Robiginitalea</taxon>
    </lineage>
</organism>
<proteinExistence type="predicted"/>